<dbReference type="GO" id="GO:0003968">
    <property type="term" value="F:RNA-directed RNA polymerase activity"/>
    <property type="evidence" value="ECO:0007669"/>
    <property type="project" value="InterPro"/>
</dbReference>
<dbReference type="EMBL" id="KX884235">
    <property type="protein sequence ID" value="APG78350.1"/>
    <property type="molecule type" value="Genomic_RNA"/>
</dbReference>
<dbReference type="InterPro" id="IPR001205">
    <property type="entry name" value="RNA-dir_pol_C"/>
</dbReference>
<dbReference type="InterPro" id="IPR043502">
    <property type="entry name" value="DNA/RNA_pol_sf"/>
</dbReference>
<evidence type="ECO:0000259" key="4">
    <source>
        <dbReference type="PROSITE" id="PS50507"/>
    </source>
</evidence>
<reference evidence="5" key="1">
    <citation type="journal article" date="2016" name="Nature">
        <title>Redefining the invertebrate RNA virosphere.</title>
        <authorList>
            <person name="Shi M."/>
            <person name="Lin X.D."/>
            <person name="Tian J.H."/>
            <person name="Chen L.J."/>
            <person name="Chen X."/>
            <person name="Li C.X."/>
            <person name="Qin X.C."/>
            <person name="Li J."/>
            <person name="Cao J.P."/>
            <person name="Eden J.S."/>
            <person name="Buchmann J."/>
            <person name="Wang W."/>
            <person name="Xu J."/>
            <person name="Holmes E.C."/>
            <person name="Zhang Y.Z."/>
        </authorList>
    </citation>
    <scope>NUCLEOTIDE SEQUENCE</scope>
    <source>
        <strain evidence="5">WLJQ97111</strain>
    </source>
</reference>
<organism evidence="5">
    <name type="scientific">Wenling partiti-like virus 1</name>
    <dbReference type="NCBI Taxonomy" id="1923515"/>
    <lineage>
        <taxon>Viruses</taxon>
        <taxon>Riboviria</taxon>
    </lineage>
</organism>
<dbReference type="Gene3D" id="3.30.70.270">
    <property type="match status" value="1"/>
</dbReference>
<dbReference type="GO" id="GO:0039694">
    <property type="term" value="P:viral RNA genome replication"/>
    <property type="evidence" value="ECO:0007669"/>
    <property type="project" value="InterPro"/>
</dbReference>
<keyword evidence="3" id="KW-0693">Viral RNA replication</keyword>
<proteinExistence type="predicted"/>
<accession>A0A1L3KLR0</accession>
<evidence type="ECO:0000256" key="3">
    <source>
        <dbReference type="ARBA" id="ARBA00022953"/>
    </source>
</evidence>
<sequence length="559" mass="63719">MEPLISLDLNLNHPVNFHTRNASRNKPFEVLPPGPAFPMNYSTARRDNNALYATNKVFGKEVIAAVRSKYHRSPLSLDALKEGLMKYEVPRVGRSHTNAYYMVLESVRRDLGLHDADLKPLTHGAVIQSPEVPNQKSPGLPYKLEGFKSKSDALADSRVCSEISQQWYDIEANKDTICPDAMCFARAQISTRDKTKIRPTWGYPLMMYIQEAAYVYPILRFLNKKPSRLLAYGLEMNRGGMAYLNSIKDTHPQSTTFMGDWSSFDTTVPAWIIRDAFRLLSEAFDLSHVESSDGVVWPVREQRSKRRWNRIIAYFIDTPIRLSTGERFIKHGGIPSGSCFTNIIDTIVNAIMVRYLIYNITGELPIEDVYMGDDSIAFVRHPFSLDTFASLAREQFGMNLNISKSLLSNRSDSIQFLGYYNNSGTPTKVLDTILASTVYPERTVIDPVETVARMIGQVYTCFDPQDAKSFLRCADMLREERQLSTDDIEKIIHDNPLRFKFLMTIGVDPTTIAYPKHSIDVPFLGTQVQTQHRKYTPRTTYDLEHLFFYGVRRFGDTSA</sequence>
<keyword evidence="2" id="KW-0548">Nucleotidyltransferase</keyword>
<feature type="domain" description="RdRp catalytic" evidence="4">
    <location>
        <begin position="254"/>
        <end position="387"/>
    </location>
</feature>
<evidence type="ECO:0000313" key="5">
    <source>
        <dbReference type="EMBL" id="APG78350.1"/>
    </source>
</evidence>
<dbReference type="PROSITE" id="PS50507">
    <property type="entry name" value="RDRP_SSRNA_POS"/>
    <property type="match status" value="1"/>
</dbReference>
<evidence type="ECO:0000256" key="2">
    <source>
        <dbReference type="ARBA" id="ARBA00022695"/>
    </source>
</evidence>
<dbReference type="SUPFAM" id="SSF56672">
    <property type="entry name" value="DNA/RNA polymerases"/>
    <property type="match status" value="1"/>
</dbReference>
<dbReference type="InterPro" id="IPR043128">
    <property type="entry name" value="Rev_trsase/Diguanyl_cyclase"/>
</dbReference>
<evidence type="ECO:0000256" key="1">
    <source>
        <dbReference type="ARBA" id="ARBA00022679"/>
    </source>
</evidence>
<dbReference type="GO" id="GO:0003723">
    <property type="term" value="F:RNA binding"/>
    <property type="evidence" value="ECO:0007669"/>
    <property type="project" value="InterPro"/>
</dbReference>
<dbReference type="InterPro" id="IPR007094">
    <property type="entry name" value="RNA-dir_pol_PSvirus"/>
</dbReference>
<dbReference type="Pfam" id="PF00680">
    <property type="entry name" value="RdRP_1"/>
    <property type="match status" value="1"/>
</dbReference>
<name>A0A1L3KLR0_9VIRU</name>
<dbReference type="GO" id="GO:0006351">
    <property type="term" value="P:DNA-templated transcription"/>
    <property type="evidence" value="ECO:0007669"/>
    <property type="project" value="InterPro"/>
</dbReference>
<protein>
    <submittedName>
        <fullName evidence="5">RdRp</fullName>
    </submittedName>
</protein>
<keyword evidence="1" id="KW-0808">Transferase</keyword>